<dbReference type="InterPro" id="IPR012902">
    <property type="entry name" value="N_methyl_site"/>
</dbReference>
<keyword evidence="1" id="KW-0472">Membrane</keyword>
<gene>
    <name evidence="2" type="primary">pilV</name>
    <name evidence="2" type="ORF">QJT80_10570</name>
</gene>
<dbReference type="Pfam" id="PF07963">
    <property type="entry name" value="N_methyl"/>
    <property type="match status" value="1"/>
</dbReference>
<keyword evidence="1" id="KW-0812">Transmembrane</keyword>
<keyword evidence="1" id="KW-1133">Transmembrane helix</keyword>
<dbReference type="InterPro" id="IPR013362">
    <property type="entry name" value="Pilus_4_PilV"/>
</dbReference>
<protein>
    <submittedName>
        <fullName evidence="2">Type IV pilus modification protein PilV</fullName>
    </submittedName>
</protein>
<name>A0AA95H7Y0_9GAMM</name>
<evidence type="ECO:0000313" key="2">
    <source>
        <dbReference type="EMBL" id="WGZ89944.1"/>
    </source>
</evidence>
<dbReference type="Proteomes" id="UP001300672">
    <property type="component" value="Chromosome"/>
</dbReference>
<reference evidence="2" key="2">
    <citation type="submission" date="2023-04" db="EMBL/GenBank/DDBJ databases">
        <authorList>
            <person name="Beletskiy A.V."/>
            <person name="Mardanov A.V."/>
            <person name="Ravin N.V."/>
        </authorList>
    </citation>
    <scope>NUCLEOTIDE SEQUENCE</scope>
    <source>
        <strain evidence="2">GKL-01</strain>
    </source>
</reference>
<dbReference type="EMBL" id="CP124755">
    <property type="protein sequence ID" value="WGZ89944.1"/>
    <property type="molecule type" value="Genomic_DNA"/>
</dbReference>
<feature type="transmembrane region" description="Helical" evidence="1">
    <location>
        <begin position="12"/>
        <end position="34"/>
    </location>
</feature>
<evidence type="ECO:0000256" key="1">
    <source>
        <dbReference type="SAM" id="Phobius"/>
    </source>
</evidence>
<sequence length="158" mass="17111">MKHYSNNKQRGAGLIEILISVLVLSIGLLGIAAMQIRSVKNNQSALEYSIALIQQQSIKETLMLARNSALEGKFNIGLEDEAYPGINPNVPPSSKSDAEVFAENAVMAWRSSIKSLLGDSATSSIYCANAVCTIVLQWNDNRGLQASGIQTIKTETRL</sequence>
<reference evidence="2" key="1">
    <citation type="journal article" date="2023" name="Int. J. Mol. Sci.">
        <title>Metagenomics Revealed a New Genus 'Candidatus Thiocaldithrix dubininis' gen. nov., sp. nov. and a New Species 'Candidatus Thiothrix putei' sp. nov. in the Family Thiotrichaceae, Some Members of Which Have Traits of Both Na+- and H+-Motive Energetics.</title>
        <authorList>
            <person name="Ravin N.V."/>
            <person name="Muntyan M.S."/>
            <person name="Smolyakov D.D."/>
            <person name="Rudenko T.S."/>
            <person name="Beletsky A.V."/>
            <person name="Mardanov A.V."/>
            <person name="Grabovich M.Y."/>
        </authorList>
    </citation>
    <scope>NUCLEOTIDE SEQUENCE</scope>
    <source>
        <strain evidence="2">GKL-01</strain>
    </source>
</reference>
<dbReference type="NCBIfam" id="TIGR02523">
    <property type="entry name" value="type_IV_pilV"/>
    <property type="match status" value="1"/>
</dbReference>
<proteinExistence type="predicted"/>
<dbReference type="AlphaFoldDB" id="A0AA95H7Y0"/>
<accession>A0AA95H7Y0</accession>
<organism evidence="2">
    <name type="scientific">Candidatus Thiocaldithrix dubininis</name>
    <dbReference type="NCBI Taxonomy" id="3080823"/>
    <lineage>
        <taxon>Bacteria</taxon>
        <taxon>Pseudomonadati</taxon>
        <taxon>Pseudomonadota</taxon>
        <taxon>Gammaproteobacteria</taxon>
        <taxon>Thiotrichales</taxon>
        <taxon>Thiotrichaceae</taxon>
        <taxon>Candidatus Thiocaldithrix</taxon>
    </lineage>
</organism>
<dbReference type="KEGG" id="tdu:QJT80_10570"/>